<dbReference type="EMBL" id="FOCV01000034">
    <property type="protein sequence ID" value="SEP02570.1"/>
    <property type="molecule type" value="Genomic_DNA"/>
</dbReference>
<gene>
    <name evidence="1" type="ORF">RTCCBAU85039_5617</name>
    <name evidence="2" type="ORF">SAMN05216228_103426</name>
</gene>
<proteinExistence type="predicted"/>
<protein>
    <submittedName>
        <fullName evidence="1">Uncharacterized protein</fullName>
    </submittedName>
</protein>
<name>A0A1H8UH73_9HYPH</name>
<dbReference type="AlphaFoldDB" id="A0A1H8UH73"/>
<evidence type="ECO:0000313" key="1">
    <source>
        <dbReference type="EMBL" id="SEI17380.1"/>
    </source>
</evidence>
<reference evidence="3" key="3">
    <citation type="submission" date="2016-10" db="EMBL/GenBank/DDBJ databases">
        <authorList>
            <person name="Wibberg D."/>
        </authorList>
    </citation>
    <scope>NUCLEOTIDE SEQUENCE [LARGE SCALE GENOMIC DNA]</scope>
</reference>
<accession>A0A1H8UH73</accession>
<evidence type="ECO:0000313" key="4">
    <source>
        <dbReference type="Proteomes" id="UP000198939"/>
    </source>
</evidence>
<dbReference type="STRING" id="501024.RTCCBAU85039_5617"/>
<keyword evidence="4" id="KW-1185">Reference proteome</keyword>
<dbReference type="EMBL" id="FNXB01000044">
    <property type="protein sequence ID" value="SEI17380.1"/>
    <property type="molecule type" value="Genomic_DNA"/>
</dbReference>
<evidence type="ECO:0000313" key="2">
    <source>
        <dbReference type="EMBL" id="SEP02570.1"/>
    </source>
</evidence>
<dbReference type="Proteomes" id="UP000198939">
    <property type="component" value="Unassembled WGS sequence"/>
</dbReference>
<reference evidence="2 4" key="1">
    <citation type="submission" date="2016-10" db="EMBL/GenBank/DDBJ databases">
        <authorList>
            <person name="Varghese N."/>
            <person name="Submissions S."/>
        </authorList>
    </citation>
    <scope>NUCLEOTIDE SEQUENCE [LARGE SCALE GENOMIC DNA]</scope>
    <source>
        <strain evidence="2 4">CGMCC 1.7071</strain>
    </source>
</reference>
<dbReference type="Proteomes" id="UP000183063">
    <property type="component" value="Unassembled WGS sequence"/>
</dbReference>
<organism evidence="1 3">
    <name type="scientific">Rhizobium tibeticum</name>
    <dbReference type="NCBI Taxonomy" id="501024"/>
    <lineage>
        <taxon>Bacteria</taxon>
        <taxon>Pseudomonadati</taxon>
        <taxon>Pseudomonadota</taxon>
        <taxon>Alphaproteobacteria</taxon>
        <taxon>Hyphomicrobiales</taxon>
        <taxon>Rhizobiaceae</taxon>
        <taxon>Rhizobium/Agrobacterium group</taxon>
        <taxon>Rhizobium</taxon>
    </lineage>
</organism>
<sequence>MTIFILTALLVIIAVSGKRWLFLCVGYLDYWLEARRNLDVLRNATKRRRDGL</sequence>
<evidence type="ECO:0000313" key="3">
    <source>
        <dbReference type="Proteomes" id="UP000183063"/>
    </source>
</evidence>
<reference evidence="1" key="2">
    <citation type="submission" date="2016-10" db="EMBL/GenBank/DDBJ databases">
        <authorList>
            <person name="de Groot N.N."/>
        </authorList>
    </citation>
    <scope>NUCLEOTIDE SEQUENCE [LARGE SCALE GENOMIC DNA]</scope>
    <source>
        <strain evidence="1">CCBAU85039</strain>
    </source>
</reference>